<protein>
    <submittedName>
        <fullName evidence="1">Uncharacterized protein</fullName>
    </submittedName>
</protein>
<proteinExistence type="predicted"/>
<dbReference type="Proteomes" id="UP000037122">
    <property type="component" value="Unassembled WGS sequence"/>
</dbReference>
<gene>
    <name evidence="1" type="ORF">QG37_05832</name>
</gene>
<organism evidence="1 2">
    <name type="scientific">Candidozyma auris</name>
    <name type="common">Yeast</name>
    <name type="synonym">Candida auris</name>
    <dbReference type="NCBI Taxonomy" id="498019"/>
    <lineage>
        <taxon>Eukaryota</taxon>
        <taxon>Fungi</taxon>
        <taxon>Dikarya</taxon>
        <taxon>Ascomycota</taxon>
        <taxon>Saccharomycotina</taxon>
        <taxon>Pichiomycetes</taxon>
        <taxon>Metschnikowiaceae</taxon>
        <taxon>Candidozyma</taxon>
    </lineage>
</organism>
<evidence type="ECO:0000313" key="2">
    <source>
        <dbReference type="Proteomes" id="UP000037122"/>
    </source>
</evidence>
<sequence length="132" mass="14974">MTKRQMTKQIKNKRGCGKLRNLKDFYQEVFFTWKAGILGFPPATLGPRCFCQEPSGRSLAQAWPRVLKLPLVLHGTSVTASLAWLQHTETIGCWRDFRRIPRNVQTDRGFVQTGFLLRNCGGFMCALGPLAM</sequence>
<accession>A0A0L0NTW6</accession>
<dbReference type="VEuPathDB" id="FungiDB:QG37_05832"/>
<evidence type="ECO:0000313" key="1">
    <source>
        <dbReference type="EMBL" id="KND97449.1"/>
    </source>
</evidence>
<reference evidence="2" key="1">
    <citation type="journal article" date="2015" name="BMC Genomics">
        <title>Draft genome of a commonly misdiagnosed multidrug resistant pathogen Candida auris.</title>
        <authorList>
            <person name="Chatterjee S."/>
            <person name="Alampalli S.V."/>
            <person name="Nageshan R.K."/>
            <person name="Chettiar S.T."/>
            <person name="Joshi S."/>
            <person name="Tatu U.S."/>
        </authorList>
    </citation>
    <scope>NUCLEOTIDE SEQUENCE [LARGE SCALE GENOMIC DNA]</scope>
    <source>
        <strain evidence="2">6684</strain>
    </source>
</reference>
<comment type="caution">
    <text evidence="1">The sequence shown here is derived from an EMBL/GenBank/DDBJ whole genome shotgun (WGS) entry which is preliminary data.</text>
</comment>
<dbReference type="EMBL" id="LGST01000041">
    <property type="protein sequence ID" value="KND97449.1"/>
    <property type="molecule type" value="Genomic_DNA"/>
</dbReference>
<name>A0A0L0NTW6_CANAR</name>
<dbReference type="AlphaFoldDB" id="A0A0L0NTW6"/>